<sequence length="401" mass="42577">MMKHNLKLALALVLGSLGICTLAAPRILNKAAGLPELQAEHWYNIRAVGEGSAKVIEVFIYGEIGMWGVTSGDFIRDLKAQDDGVSQVLVRFDTIGGDLFDGIAMHNILRGLGERCTARIDGACFSAGSVAACGAHRVEMADNALFMIHNPWTWIAGDAGELRKMADMMDKAFEGIVASFQHRALSIDEAELKRLIEEETWMTATEAKAMGFVDEVLGEGQPMAANAALGKILNRYRNTPPEALKLLKAEADDDDPAPSDPPANDPPTEPDSAETAALAAQLAADCAAAGLSACVPALIKASGLKSAAEVKAQLDRAKAVRAVCLVAKLPDEAPGLIEAGLDADGARVKLFDKIASNSSALEIDNKQRLDDLPQNTVYQPPVPGDVYARRRTNASKGGKHA</sequence>
<protein>
    <submittedName>
        <fullName evidence="2">Prophage Clp protease-like protein</fullName>
    </submittedName>
</protein>
<keyword evidence="3" id="KW-1185">Reference proteome</keyword>
<dbReference type="SUPFAM" id="SSF52096">
    <property type="entry name" value="ClpP/crotonase"/>
    <property type="match status" value="1"/>
</dbReference>
<dbReference type="Gene3D" id="3.90.226.10">
    <property type="entry name" value="2-enoyl-CoA Hydratase, Chain A, domain 1"/>
    <property type="match status" value="1"/>
</dbReference>
<dbReference type="GO" id="GO:0008233">
    <property type="term" value="F:peptidase activity"/>
    <property type="evidence" value="ECO:0007669"/>
    <property type="project" value="UniProtKB-KW"/>
</dbReference>
<dbReference type="EMBL" id="AP014862">
    <property type="protein sequence ID" value="BAU76137.1"/>
    <property type="molecule type" value="Genomic_DNA"/>
</dbReference>
<feature type="region of interest" description="Disordered" evidence="1">
    <location>
        <begin position="251"/>
        <end position="274"/>
    </location>
</feature>
<dbReference type="InterPro" id="IPR023562">
    <property type="entry name" value="ClpP/TepA"/>
</dbReference>
<gene>
    <name evidence="2" type="ORF">KF707C_44490</name>
</gene>
<dbReference type="CDD" id="cd07016">
    <property type="entry name" value="S14_ClpP_1"/>
    <property type="match status" value="1"/>
</dbReference>
<reference evidence="2 3" key="2">
    <citation type="journal article" date="2017" name="Int. J. Syst. Evol. Microbiol.">
        <title>Pseudomonas furukawaii sp. nov., a polychlorinated biphenyl-degrading bacterium isolated from biphenyl-contaminated soil in Japan.</title>
        <authorList>
            <person name="Kimura N."/>
            <person name="Watanabe T."/>
            <person name="Suenaga H."/>
            <person name="Fujihara H."/>
            <person name="Futagami T."/>
            <person name="Goto M."/>
            <person name="Hanada S."/>
            <person name="Hirose J."/>
        </authorList>
    </citation>
    <scope>NUCLEOTIDE SEQUENCE [LARGE SCALE GENOMIC DNA]</scope>
    <source>
        <strain evidence="3">DSM 10086 / NBRC 110670 / KF707</strain>
    </source>
</reference>
<proteinExistence type="predicted"/>
<evidence type="ECO:0000313" key="2">
    <source>
        <dbReference type="EMBL" id="BAU76137.1"/>
    </source>
</evidence>
<evidence type="ECO:0000313" key="3">
    <source>
        <dbReference type="Proteomes" id="UP000218554"/>
    </source>
</evidence>
<evidence type="ECO:0000256" key="1">
    <source>
        <dbReference type="SAM" id="MobiDB-lite"/>
    </source>
</evidence>
<dbReference type="RefSeq" id="WP_004421249.1">
    <property type="nucleotide sequence ID" value="NZ_AJMR01000099.1"/>
</dbReference>
<dbReference type="AlphaFoldDB" id="A0AAD1FHC9"/>
<dbReference type="Proteomes" id="UP000218554">
    <property type="component" value="Chromosome"/>
</dbReference>
<feature type="compositionally biased region" description="Pro residues" evidence="1">
    <location>
        <begin position="258"/>
        <end position="269"/>
    </location>
</feature>
<keyword evidence="2" id="KW-0378">Hydrolase</keyword>
<dbReference type="GO" id="GO:0006508">
    <property type="term" value="P:proteolysis"/>
    <property type="evidence" value="ECO:0007669"/>
    <property type="project" value="UniProtKB-KW"/>
</dbReference>
<feature type="region of interest" description="Disordered" evidence="1">
    <location>
        <begin position="373"/>
        <end position="401"/>
    </location>
</feature>
<feature type="compositionally biased region" description="Basic residues" evidence="1">
    <location>
        <begin position="389"/>
        <end position="401"/>
    </location>
</feature>
<dbReference type="NCBIfam" id="NF045542">
    <property type="entry name" value="Clp_rel_HeadMat"/>
    <property type="match status" value="1"/>
</dbReference>
<accession>A0AAD1FHC9</accession>
<keyword evidence="2" id="KW-0645">Protease</keyword>
<dbReference type="Pfam" id="PF00574">
    <property type="entry name" value="CLP_protease"/>
    <property type="match status" value="1"/>
</dbReference>
<organism evidence="2 3">
    <name type="scientific">Metapseudomonas furukawaii</name>
    <name type="common">Pseudomonas furukawaii</name>
    <dbReference type="NCBI Taxonomy" id="1149133"/>
    <lineage>
        <taxon>Bacteria</taxon>
        <taxon>Pseudomonadati</taxon>
        <taxon>Pseudomonadota</taxon>
        <taxon>Gammaproteobacteria</taxon>
        <taxon>Pseudomonadales</taxon>
        <taxon>Pseudomonadaceae</taxon>
        <taxon>Metapseudomonas</taxon>
    </lineage>
</organism>
<name>A0AAD1FHC9_METFU</name>
<reference evidence="3" key="1">
    <citation type="submission" date="2015-05" db="EMBL/GenBank/DDBJ databases">
        <title>Draft genome sequencing of a biphenyl-degrading bacterium, Pseudomonas balearica KF707 (=NBRC110670).</title>
        <authorList>
            <person name="Kimura N."/>
            <person name="Hirose J."/>
            <person name="Watanabe T."/>
            <person name="Suenaga H."/>
            <person name="Fujihara H."/>
            <person name="Noguchi M."/>
            <person name="Hashimoto M."/>
            <person name="Shimodaira J."/>
            <person name="Tsuchikane K."/>
            <person name="Hosoyama A."/>
            <person name="Yamazoe A."/>
            <person name="Fujita N."/>
            <person name="Furukawa K."/>
        </authorList>
    </citation>
    <scope>NUCLEOTIDE SEQUENCE [LARGE SCALE GENOMIC DNA]</scope>
    <source>
        <strain evidence="3">DSM 10086 / NBRC 110670 / KF707</strain>
    </source>
</reference>
<dbReference type="InterPro" id="IPR029045">
    <property type="entry name" value="ClpP/crotonase-like_dom_sf"/>
</dbReference>
<dbReference type="KEGG" id="pfuw:KF707C_44490"/>